<dbReference type="InterPro" id="IPR011990">
    <property type="entry name" value="TPR-like_helical_dom_sf"/>
</dbReference>
<sequence length="191" mass="21834">MVSYDDVLTFWFGSNDLTKQLSPRRAWFAKDAEFDRTIAERFGTLLEEAGRGEHDAWRKSPASCLALLLLLDQFSRNVYRGTARAFANDPAALQHCLYALDHGHDRQVAPVARWFFYMPLEHCESIERQRDAVARFKALEGSPSASVVIGFAEKHMHIVERFGRFPHRNATLGRESTPEELEFLKQDGASF</sequence>
<dbReference type="Gene3D" id="1.25.40.10">
    <property type="entry name" value="Tetratricopeptide repeat domain"/>
    <property type="match status" value="1"/>
</dbReference>
<dbReference type="Proteomes" id="UP001379533">
    <property type="component" value="Chromosome"/>
</dbReference>
<gene>
    <name evidence="1" type="ORF">LZC95_09620</name>
</gene>
<accession>A0ABZ2KEJ8</accession>
<dbReference type="Pfam" id="PF06041">
    <property type="entry name" value="DUF924"/>
    <property type="match status" value="1"/>
</dbReference>
<dbReference type="SUPFAM" id="SSF48452">
    <property type="entry name" value="TPR-like"/>
    <property type="match status" value="1"/>
</dbReference>
<dbReference type="InterPro" id="IPR010323">
    <property type="entry name" value="DUF924"/>
</dbReference>
<dbReference type="RefSeq" id="WP_394847708.1">
    <property type="nucleotide sequence ID" value="NZ_CP089982.1"/>
</dbReference>
<reference evidence="1 2" key="1">
    <citation type="submission" date="2021-12" db="EMBL/GenBank/DDBJ databases">
        <title>Discovery of the Pendulisporaceae a myxobacterial family with distinct sporulation behavior and unique specialized metabolism.</title>
        <authorList>
            <person name="Garcia R."/>
            <person name="Popoff A."/>
            <person name="Bader C.D."/>
            <person name="Loehr J."/>
            <person name="Walesch S."/>
            <person name="Walt C."/>
            <person name="Boldt J."/>
            <person name="Bunk B."/>
            <person name="Haeckl F.J.F.P.J."/>
            <person name="Gunesch A.P."/>
            <person name="Birkelbach J."/>
            <person name="Nuebel U."/>
            <person name="Pietschmann T."/>
            <person name="Bach T."/>
            <person name="Mueller R."/>
        </authorList>
    </citation>
    <scope>NUCLEOTIDE SEQUENCE [LARGE SCALE GENOMIC DNA]</scope>
    <source>
        <strain evidence="1 2">MSr12523</strain>
    </source>
</reference>
<organism evidence="1 2">
    <name type="scientific">Pendulispora brunnea</name>
    <dbReference type="NCBI Taxonomy" id="2905690"/>
    <lineage>
        <taxon>Bacteria</taxon>
        <taxon>Pseudomonadati</taxon>
        <taxon>Myxococcota</taxon>
        <taxon>Myxococcia</taxon>
        <taxon>Myxococcales</taxon>
        <taxon>Sorangiineae</taxon>
        <taxon>Pendulisporaceae</taxon>
        <taxon>Pendulispora</taxon>
    </lineage>
</organism>
<evidence type="ECO:0000313" key="2">
    <source>
        <dbReference type="Proteomes" id="UP001379533"/>
    </source>
</evidence>
<dbReference type="Gene3D" id="1.20.58.320">
    <property type="entry name" value="TPR-like"/>
    <property type="match status" value="1"/>
</dbReference>
<keyword evidence="2" id="KW-1185">Reference proteome</keyword>
<evidence type="ECO:0000313" key="1">
    <source>
        <dbReference type="EMBL" id="WXA97092.1"/>
    </source>
</evidence>
<protein>
    <submittedName>
        <fullName evidence="1">DUF924 domain-containing protein</fullName>
    </submittedName>
</protein>
<dbReference type="EMBL" id="CP089982">
    <property type="protein sequence ID" value="WXA97092.1"/>
    <property type="molecule type" value="Genomic_DNA"/>
</dbReference>
<name>A0ABZ2KEJ8_9BACT</name>
<proteinExistence type="predicted"/>